<dbReference type="Proteomes" id="UP001162501">
    <property type="component" value="Chromosome 11"/>
</dbReference>
<evidence type="ECO:0000313" key="2">
    <source>
        <dbReference type="Proteomes" id="UP001162501"/>
    </source>
</evidence>
<reference evidence="1" key="1">
    <citation type="submission" date="2023-05" db="EMBL/GenBank/DDBJ databases">
        <authorList>
            <consortium name="ELIXIR-Norway"/>
        </authorList>
    </citation>
    <scope>NUCLEOTIDE SEQUENCE</scope>
</reference>
<evidence type="ECO:0000313" key="1">
    <source>
        <dbReference type="EMBL" id="CAM9450835.1"/>
    </source>
</evidence>
<name>A0AC59Y872_RANTA</name>
<gene>
    <name evidence="1" type="ORF">MRATA1EN22A_LOCUS2680</name>
</gene>
<dbReference type="EMBL" id="OX596095">
    <property type="protein sequence ID" value="CAM9450835.1"/>
    <property type="molecule type" value="Genomic_DNA"/>
</dbReference>
<accession>A0AC59Y872</accession>
<organism evidence="1 2">
    <name type="scientific">Rangifer tarandus platyrhynchus</name>
    <name type="common">Svalbard reindeer</name>
    <dbReference type="NCBI Taxonomy" id="3082113"/>
    <lineage>
        <taxon>Eukaryota</taxon>
        <taxon>Metazoa</taxon>
        <taxon>Chordata</taxon>
        <taxon>Craniata</taxon>
        <taxon>Vertebrata</taxon>
        <taxon>Euteleostomi</taxon>
        <taxon>Mammalia</taxon>
        <taxon>Eutheria</taxon>
        <taxon>Laurasiatheria</taxon>
        <taxon>Artiodactyla</taxon>
        <taxon>Ruminantia</taxon>
        <taxon>Pecora</taxon>
        <taxon>Cervidae</taxon>
        <taxon>Odocoileinae</taxon>
        <taxon>Rangifer</taxon>
    </lineage>
</organism>
<sequence>MRRPQRGPISWSGGGAGCGFGGCGRRPEGRSVFREDPGKIRAVAGRLGEGTLMLKYYELSELLERLQSSGGYGTSDWVHTFGVAQDQKQPCFPNS</sequence>
<proteinExistence type="predicted"/>
<reference evidence="1" key="2">
    <citation type="submission" date="2025-03" db="EMBL/GenBank/DDBJ databases">
        <authorList>
            <consortium name="ELIXIR-Norway"/>
            <consortium name="Elixir Norway"/>
        </authorList>
    </citation>
    <scope>NUCLEOTIDE SEQUENCE</scope>
</reference>
<protein>
    <submittedName>
        <fullName evidence="1">Uncharacterized protein</fullName>
    </submittedName>
</protein>